<reference evidence="1" key="1">
    <citation type="submission" date="2014-09" db="EMBL/GenBank/DDBJ databases">
        <authorList>
            <person name="Magalhaes I.L.F."/>
            <person name="Oliveira U."/>
            <person name="Santos F.R."/>
            <person name="Vidigal T.H.D.A."/>
            <person name="Brescovit A.D."/>
            <person name="Santos A.J."/>
        </authorList>
    </citation>
    <scope>NUCLEOTIDE SEQUENCE</scope>
    <source>
        <tissue evidence="1">Shoot tissue taken approximately 20 cm above the soil surface</tissue>
    </source>
</reference>
<protein>
    <submittedName>
        <fullName evidence="1">Uncharacterized protein</fullName>
    </submittedName>
</protein>
<proteinExistence type="predicted"/>
<dbReference type="AlphaFoldDB" id="A0A0A9E667"/>
<dbReference type="EMBL" id="GBRH01203382">
    <property type="protein sequence ID" value="JAD94513.1"/>
    <property type="molecule type" value="Transcribed_RNA"/>
</dbReference>
<organism evidence="1">
    <name type="scientific">Arundo donax</name>
    <name type="common">Giant reed</name>
    <name type="synonym">Donax arundinaceus</name>
    <dbReference type="NCBI Taxonomy" id="35708"/>
    <lineage>
        <taxon>Eukaryota</taxon>
        <taxon>Viridiplantae</taxon>
        <taxon>Streptophyta</taxon>
        <taxon>Embryophyta</taxon>
        <taxon>Tracheophyta</taxon>
        <taxon>Spermatophyta</taxon>
        <taxon>Magnoliopsida</taxon>
        <taxon>Liliopsida</taxon>
        <taxon>Poales</taxon>
        <taxon>Poaceae</taxon>
        <taxon>PACMAD clade</taxon>
        <taxon>Arundinoideae</taxon>
        <taxon>Arundineae</taxon>
        <taxon>Arundo</taxon>
    </lineage>
</organism>
<sequence length="77" mass="8440">MEYCTPRILLIVLRKFLGSSGSSNGYDPTSITYNVTPHDQTSATLPSYSFLERTSGAMYAGVPTVDFGFECSKADFE</sequence>
<reference evidence="1" key="2">
    <citation type="journal article" date="2015" name="Data Brief">
        <title>Shoot transcriptome of the giant reed, Arundo donax.</title>
        <authorList>
            <person name="Barrero R.A."/>
            <person name="Guerrero F.D."/>
            <person name="Moolhuijzen P."/>
            <person name="Goolsby J.A."/>
            <person name="Tidwell J."/>
            <person name="Bellgard S.E."/>
            <person name="Bellgard M.I."/>
        </authorList>
    </citation>
    <scope>NUCLEOTIDE SEQUENCE</scope>
    <source>
        <tissue evidence="1">Shoot tissue taken approximately 20 cm above the soil surface</tissue>
    </source>
</reference>
<name>A0A0A9E667_ARUDO</name>
<accession>A0A0A9E667</accession>
<evidence type="ECO:0000313" key="1">
    <source>
        <dbReference type="EMBL" id="JAD94513.1"/>
    </source>
</evidence>